<dbReference type="Pfam" id="PF08240">
    <property type="entry name" value="ADH_N"/>
    <property type="match status" value="1"/>
</dbReference>
<reference evidence="5 6" key="1">
    <citation type="submission" date="2016-10" db="EMBL/GenBank/DDBJ databases">
        <title>Proteomics and genomics reveal pathogen-plant mechanisms compatible with a hemibiotrophic lifestyle of Diplodia corticola.</title>
        <authorList>
            <person name="Fernandes I."/>
            <person name="De Jonge R."/>
            <person name="Van De Peer Y."/>
            <person name="Devreese B."/>
            <person name="Alves A."/>
            <person name="Esteves A.C."/>
        </authorList>
    </citation>
    <scope>NUCLEOTIDE SEQUENCE [LARGE SCALE GENOMIC DNA]</scope>
    <source>
        <strain evidence="5 6">CBS 112549</strain>
    </source>
</reference>
<dbReference type="InterPro" id="IPR013154">
    <property type="entry name" value="ADH-like_N"/>
</dbReference>
<comment type="subunit">
    <text evidence="2">Monomer.</text>
</comment>
<dbReference type="OrthoDB" id="3509362at2759"/>
<dbReference type="Gene3D" id="3.90.180.10">
    <property type="entry name" value="Medium-chain alcohol dehydrogenases, catalytic domain"/>
    <property type="match status" value="1"/>
</dbReference>
<dbReference type="SMART" id="SM00829">
    <property type="entry name" value="PKS_ER"/>
    <property type="match status" value="1"/>
</dbReference>
<dbReference type="PANTHER" id="PTHR45348:SF5">
    <property type="entry name" value="OXIDOREDUCTASE, PUTATIVE (AFU_ORTHOLOGUE AFUA_8G01420)-RELATED"/>
    <property type="match status" value="1"/>
</dbReference>
<feature type="domain" description="Enoyl reductase (ER)" evidence="4">
    <location>
        <begin position="12"/>
        <end position="309"/>
    </location>
</feature>
<gene>
    <name evidence="5" type="ORF">BKCO1_760007</name>
</gene>
<dbReference type="InterPro" id="IPR036291">
    <property type="entry name" value="NAD(P)-bd_dom_sf"/>
</dbReference>
<keyword evidence="3" id="KW-0560">Oxidoreductase</keyword>
<dbReference type="SUPFAM" id="SSF50129">
    <property type="entry name" value="GroES-like"/>
    <property type="match status" value="1"/>
</dbReference>
<sequence>MSNKAAVVEQIGSPVVIKTVEKYTPGPDEILVKNGVISFNPLEAKMQKYAPVPYPVPAILGFSSAGTVDSVGSNVSYVKPGDRVVVLAPLGTTDPRTRHFQEYYIAFPRYTSNIPHNVSLEDASSVPANLVTIVGVMHAIFGPQRPSPDGKKAASKGKKLLVYGGSSSVGGYAIKYASDLGYDVITTSSSQNKEFVTSLGATSIVDHRQSAEKIVSELKALGPFDAVFDAIGTPQPTAILGKVLAETGGGTIFTTLPEFGDATAYARPESVKRVYDSWPQVLDKEEQKELLEWTYHVYIPEGLGSGAIVPTRNVEVPGGVEGIQKILDKSLEGGVSGKRLITRV</sequence>
<dbReference type="GeneID" id="31019278"/>
<dbReference type="PANTHER" id="PTHR45348">
    <property type="entry name" value="HYPOTHETICAL OXIDOREDUCTASE (EUROFUNG)"/>
    <property type="match status" value="1"/>
</dbReference>
<organism evidence="5 6">
    <name type="scientific">Diplodia corticola</name>
    <dbReference type="NCBI Taxonomy" id="236234"/>
    <lineage>
        <taxon>Eukaryota</taxon>
        <taxon>Fungi</taxon>
        <taxon>Dikarya</taxon>
        <taxon>Ascomycota</taxon>
        <taxon>Pezizomycotina</taxon>
        <taxon>Dothideomycetes</taxon>
        <taxon>Dothideomycetes incertae sedis</taxon>
        <taxon>Botryosphaeriales</taxon>
        <taxon>Botryosphaeriaceae</taxon>
        <taxon>Diplodia</taxon>
    </lineage>
</organism>
<dbReference type="InterPro" id="IPR013149">
    <property type="entry name" value="ADH-like_C"/>
</dbReference>
<dbReference type="RefSeq" id="XP_020125885.1">
    <property type="nucleotide sequence ID" value="XM_020279016.1"/>
</dbReference>
<evidence type="ECO:0000313" key="6">
    <source>
        <dbReference type="Proteomes" id="UP000183809"/>
    </source>
</evidence>
<evidence type="ECO:0000259" key="4">
    <source>
        <dbReference type="SMART" id="SM00829"/>
    </source>
</evidence>
<dbReference type="InterPro" id="IPR020843">
    <property type="entry name" value="ER"/>
</dbReference>
<dbReference type="Proteomes" id="UP000183809">
    <property type="component" value="Unassembled WGS sequence"/>
</dbReference>
<dbReference type="AlphaFoldDB" id="A0A1J9QMC5"/>
<dbReference type="EMBL" id="MNUE01000076">
    <property type="protein sequence ID" value="OJD29625.1"/>
    <property type="molecule type" value="Genomic_DNA"/>
</dbReference>
<keyword evidence="6" id="KW-1185">Reference proteome</keyword>
<dbReference type="InterPro" id="IPR047122">
    <property type="entry name" value="Trans-enoyl_RdTase-like"/>
</dbReference>
<evidence type="ECO:0000256" key="3">
    <source>
        <dbReference type="ARBA" id="ARBA00023002"/>
    </source>
</evidence>
<dbReference type="InterPro" id="IPR011032">
    <property type="entry name" value="GroES-like_sf"/>
</dbReference>
<accession>A0A1J9QMC5</accession>
<dbReference type="GO" id="GO:0016651">
    <property type="term" value="F:oxidoreductase activity, acting on NAD(P)H"/>
    <property type="evidence" value="ECO:0007669"/>
    <property type="project" value="InterPro"/>
</dbReference>
<dbReference type="STRING" id="236234.A0A1J9QMC5"/>
<dbReference type="SUPFAM" id="SSF51735">
    <property type="entry name" value="NAD(P)-binding Rossmann-fold domains"/>
    <property type="match status" value="1"/>
</dbReference>
<protein>
    <submittedName>
        <fullName evidence="5">Alcohol dehydrogenase</fullName>
    </submittedName>
</protein>
<evidence type="ECO:0000256" key="1">
    <source>
        <dbReference type="ARBA" id="ARBA00008072"/>
    </source>
</evidence>
<dbReference type="Pfam" id="PF00107">
    <property type="entry name" value="ADH_zinc_N"/>
    <property type="match status" value="1"/>
</dbReference>
<name>A0A1J9QMC5_9PEZI</name>
<evidence type="ECO:0000313" key="5">
    <source>
        <dbReference type="EMBL" id="OJD29625.1"/>
    </source>
</evidence>
<evidence type="ECO:0000256" key="2">
    <source>
        <dbReference type="ARBA" id="ARBA00011245"/>
    </source>
</evidence>
<comment type="caution">
    <text evidence="5">The sequence shown here is derived from an EMBL/GenBank/DDBJ whole genome shotgun (WGS) entry which is preliminary data.</text>
</comment>
<dbReference type="CDD" id="cd08249">
    <property type="entry name" value="enoyl_reductase_like"/>
    <property type="match status" value="1"/>
</dbReference>
<proteinExistence type="inferred from homology"/>
<dbReference type="Gene3D" id="3.40.50.720">
    <property type="entry name" value="NAD(P)-binding Rossmann-like Domain"/>
    <property type="match status" value="1"/>
</dbReference>
<comment type="similarity">
    <text evidence="1">Belongs to the zinc-containing alcohol dehydrogenase family.</text>
</comment>